<dbReference type="InterPro" id="IPR022085">
    <property type="entry name" value="OpdG"/>
</dbReference>
<reference evidence="2 3" key="1">
    <citation type="submission" date="2017-06" db="EMBL/GenBank/DDBJ databases">
        <title>Comparative genomic analysis of Ambrosia Fusariam Clade fungi.</title>
        <authorList>
            <person name="Stajich J.E."/>
            <person name="Carrillo J."/>
            <person name="Kijimoto T."/>
            <person name="Eskalen A."/>
            <person name="O'Donnell K."/>
            <person name="Kasson M."/>
        </authorList>
    </citation>
    <scope>NUCLEOTIDE SEQUENCE [LARGE SCALE GENOMIC DNA]</scope>
    <source>
        <strain evidence="2">UCR3666</strain>
    </source>
</reference>
<dbReference type="OrthoDB" id="5075004at2759"/>
<evidence type="ECO:0000313" key="3">
    <source>
        <dbReference type="Proteomes" id="UP000277212"/>
    </source>
</evidence>
<evidence type="ECO:0000313" key="2">
    <source>
        <dbReference type="EMBL" id="RMJ17203.1"/>
    </source>
</evidence>
<dbReference type="Pfam" id="PF12311">
    <property type="entry name" value="DUF3632"/>
    <property type="match status" value="1"/>
</dbReference>
<organism evidence="2 3">
    <name type="scientific">Fusarium kuroshium</name>
    <dbReference type="NCBI Taxonomy" id="2010991"/>
    <lineage>
        <taxon>Eukaryota</taxon>
        <taxon>Fungi</taxon>
        <taxon>Dikarya</taxon>
        <taxon>Ascomycota</taxon>
        <taxon>Pezizomycotina</taxon>
        <taxon>Sordariomycetes</taxon>
        <taxon>Hypocreomycetidae</taxon>
        <taxon>Hypocreales</taxon>
        <taxon>Nectriaceae</taxon>
        <taxon>Fusarium</taxon>
        <taxon>Fusarium solani species complex</taxon>
    </lineage>
</organism>
<evidence type="ECO:0000256" key="1">
    <source>
        <dbReference type="SAM" id="MobiDB-lite"/>
    </source>
</evidence>
<dbReference type="Proteomes" id="UP000277212">
    <property type="component" value="Unassembled WGS sequence"/>
</dbReference>
<sequence length="317" mass="35253">MTNVANEPKSTEAGPLATSERPPLLSYVEDRIAEENEQFDSGAIYFEIVRDLLLTPDDDDTAVSKAIKRFNEHYVAGFAEEDFGRRQLPEYAAGDILNEISIAVFETVAKVSFTDVRHDRLANFLIGLKRDAADEFKKEDPQFIYFGWGLEAAAADDWNDSHAGGLTSDNEFRTASQASDSWVNKSALLAKLFSAGLLDADGARWISGDFESAFETRTSGDLSSNIGRKAQLVAQANYILIAGDTYVKEVKQPSKKYRVEVTPARWKLWASKMRGVADAASVDAEWDLKNRAQKAHDKMVELYPEAFKVECLKADES</sequence>
<gene>
    <name evidence="2" type="ORF">CDV36_003148</name>
</gene>
<feature type="region of interest" description="Disordered" evidence="1">
    <location>
        <begin position="1"/>
        <end position="20"/>
    </location>
</feature>
<proteinExistence type="predicted"/>
<protein>
    <submittedName>
        <fullName evidence="2">Uncharacterized protein</fullName>
    </submittedName>
</protein>
<dbReference type="EMBL" id="NKUJ01000036">
    <property type="protein sequence ID" value="RMJ17203.1"/>
    <property type="molecule type" value="Genomic_DNA"/>
</dbReference>
<dbReference type="AlphaFoldDB" id="A0A3M2SI22"/>
<keyword evidence="3" id="KW-1185">Reference proteome</keyword>
<name>A0A3M2SI22_9HYPO</name>
<accession>A0A3M2SI22</accession>
<comment type="caution">
    <text evidence="2">The sequence shown here is derived from an EMBL/GenBank/DDBJ whole genome shotgun (WGS) entry which is preliminary data.</text>
</comment>